<dbReference type="InterPro" id="IPR011011">
    <property type="entry name" value="Znf_FYVE_PHD"/>
</dbReference>
<dbReference type="PROSITE" id="PS50178">
    <property type="entry name" value="ZF_FYVE"/>
    <property type="match status" value="1"/>
</dbReference>
<dbReference type="Gene3D" id="2.130.10.30">
    <property type="entry name" value="Regulator of chromosome condensation 1/beta-lactamase-inhibitor protein II"/>
    <property type="match status" value="3"/>
</dbReference>
<dbReference type="GO" id="GO:0008270">
    <property type="term" value="F:zinc ion binding"/>
    <property type="evidence" value="ECO:0007669"/>
    <property type="project" value="UniProtKB-KW"/>
</dbReference>
<evidence type="ECO:0000256" key="4">
    <source>
        <dbReference type="ARBA" id="ARBA00022833"/>
    </source>
</evidence>
<evidence type="ECO:0000256" key="9">
    <source>
        <dbReference type="SAM" id="Phobius"/>
    </source>
</evidence>
<accession>A0A5N5H986</accession>
<dbReference type="InterPro" id="IPR000408">
    <property type="entry name" value="Reg_chr_condens"/>
</dbReference>
<dbReference type="InterPro" id="IPR004345">
    <property type="entry name" value="TB2_DP1_HVA22"/>
</dbReference>
<gene>
    <name evidence="12" type="ORF">D8674_016226</name>
</gene>
<dbReference type="InterPro" id="IPR011993">
    <property type="entry name" value="PH-like_dom_sf"/>
</dbReference>
<feature type="compositionally biased region" description="Polar residues" evidence="8">
    <location>
        <begin position="987"/>
        <end position="996"/>
    </location>
</feature>
<dbReference type="PANTHER" id="PTHR22870:SF358">
    <property type="entry name" value="REGULATOR OF CHROMOSOME CONDENSATION (RCC1) FAMILY WITH FYVE ZINC FINGER DOMAIN-CONTAINING PROTEIN"/>
    <property type="match status" value="1"/>
</dbReference>
<evidence type="ECO:0000313" key="12">
    <source>
        <dbReference type="EMBL" id="KAB2624566.1"/>
    </source>
</evidence>
<feature type="transmembrane region" description="Helical" evidence="9">
    <location>
        <begin position="67"/>
        <end position="88"/>
    </location>
</feature>
<evidence type="ECO:0000256" key="8">
    <source>
        <dbReference type="SAM" id="MobiDB-lite"/>
    </source>
</evidence>
<dbReference type="InterPro" id="IPR051210">
    <property type="entry name" value="Ub_ligase/GEF_domain"/>
</dbReference>
<dbReference type="CDD" id="cd00065">
    <property type="entry name" value="FYVE_like_SF"/>
    <property type="match status" value="1"/>
</dbReference>
<feature type="transmembrane region" description="Helical" evidence="9">
    <location>
        <begin position="38"/>
        <end position="55"/>
    </location>
</feature>
<feature type="repeat" description="RCC1" evidence="6">
    <location>
        <begin position="587"/>
        <end position="638"/>
    </location>
</feature>
<feature type="region of interest" description="Disordered" evidence="8">
    <location>
        <begin position="961"/>
        <end position="1003"/>
    </location>
</feature>
<dbReference type="InterPro" id="IPR013083">
    <property type="entry name" value="Znf_RING/FYVE/PHD"/>
</dbReference>
<dbReference type="EMBL" id="SMOL01000160">
    <property type="protein sequence ID" value="KAB2624566.1"/>
    <property type="molecule type" value="Genomic_DNA"/>
</dbReference>
<keyword evidence="13" id="KW-1185">Reference proteome</keyword>
<proteinExistence type="predicted"/>
<dbReference type="Gene3D" id="2.30.29.30">
    <property type="entry name" value="Pleckstrin-homology domain (PH domain)/Phosphotyrosine-binding domain (PTB)"/>
    <property type="match status" value="1"/>
</dbReference>
<dbReference type="SUPFAM" id="SSF50985">
    <property type="entry name" value="RCC1/BLIP-II"/>
    <property type="match status" value="1"/>
</dbReference>
<dbReference type="SMART" id="SM00064">
    <property type="entry name" value="FYVE"/>
    <property type="match status" value="1"/>
</dbReference>
<evidence type="ECO:0000256" key="2">
    <source>
        <dbReference type="ARBA" id="ARBA00022737"/>
    </source>
</evidence>
<dbReference type="PROSITE" id="PS51514">
    <property type="entry name" value="BRX"/>
    <property type="match status" value="1"/>
</dbReference>
<feature type="region of interest" description="Disordered" evidence="8">
    <location>
        <begin position="301"/>
        <end position="342"/>
    </location>
</feature>
<dbReference type="Pfam" id="PF25390">
    <property type="entry name" value="WD40_RLD"/>
    <property type="match status" value="1"/>
</dbReference>
<dbReference type="PROSITE" id="PS00626">
    <property type="entry name" value="RCC1_2"/>
    <property type="match status" value="3"/>
</dbReference>
<dbReference type="Pfam" id="PF08381">
    <property type="entry name" value="BRX"/>
    <property type="match status" value="1"/>
</dbReference>
<evidence type="ECO:0000259" key="10">
    <source>
        <dbReference type="PROSITE" id="PS50178"/>
    </source>
</evidence>
<feature type="repeat" description="RCC1" evidence="6">
    <location>
        <begin position="418"/>
        <end position="479"/>
    </location>
</feature>
<feature type="repeat" description="RCC1" evidence="6">
    <location>
        <begin position="532"/>
        <end position="586"/>
    </location>
</feature>
<keyword evidence="1" id="KW-0479">Metal-binding</keyword>
<keyword evidence="7" id="KW-0175">Coiled coil</keyword>
<evidence type="ECO:0000256" key="1">
    <source>
        <dbReference type="ARBA" id="ARBA00022723"/>
    </source>
</evidence>
<reference evidence="12 13" key="3">
    <citation type="submission" date="2019-11" db="EMBL/GenBank/DDBJ databases">
        <title>A de novo genome assembly of a pear dwarfing rootstock.</title>
        <authorList>
            <person name="Wang F."/>
            <person name="Wang J."/>
            <person name="Li S."/>
            <person name="Zhang Y."/>
            <person name="Fang M."/>
            <person name="Ma L."/>
            <person name="Zhao Y."/>
            <person name="Jiang S."/>
        </authorList>
    </citation>
    <scope>NUCLEOTIDE SEQUENCE [LARGE SCALE GENOMIC DNA]</scope>
    <source>
        <strain evidence="12">S2</strain>
        <tissue evidence="12">Leaf</tissue>
    </source>
</reference>
<evidence type="ECO:0000256" key="3">
    <source>
        <dbReference type="ARBA" id="ARBA00022771"/>
    </source>
</evidence>
<protein>
    <recommendedName>
        <fullName evidence="14">E3 ubiquitin-protein ligase HERC1</fullName>
    </recommendedName>
</protein>
<feature type="region of interest" description="Disordered" evidence="8">
    <location>
        <begin position="919"/>
        <end position="939"/>
    </location>
</feature>
<dbReference type="PROSITE" id="PS50012">
    <property type="entry name" value="RCC1_3"/>
    <property type="match status" value="7"/>
</dbReference>
<dbReference type="InterPro" id="IPR017455">
    <property type="entry name" value="Znf_FYVE-rel"/>
</dbReference>
<evidence type="ECO:0000256" key="6">
    <source>
        <dbReference type="PROSITE-ProRule" id="PRU00235"/>
    </source>
</evidence>
<sequence length="1203" mass="132071">MILCLSSSTLLIGIFCYTSGYASIRAIETKSRTDDQQWLTYWVLYSLMTIFELTFAKVLECLPVWTYAKLIFTCWLVLPQFNGAAYVYRRFIRPYYMNPQTAHQMWYFPRKKGAGLFSKPDDVLTAAEKYMEENGTDAFERLISKVDRERTSRKSNNYMIFDDDYIPQRSGPVERDIDQAITALKKGATLLKYGRRGKPKFCPFRLSNDEALLIWYSGKEEKHLKLCHVSTIIPGQRTAIFQRYPRPEKEYQSFSLLYNDRSLDLLPPPAGQICKDKDEAEVWFVGLKAIITRGNYRNWRSEPRSEGTSIDSPHARTRRRSPTVTPFSIGDPRDTEGVSLENIPQSRLGRAFADIISYTATPKNAIQAESVSNASLSPVSVDNSNGRNSASEAFRVSLSSAVSSSSQGSCQDDFDALGDVFIWGEGIGGGVLGGGVDRVGSSYGSRTDAFLPKVLESTVVVDVHGIACGARHAVLVTKQGEIFSWGEESGGRLGHGVDTDVSHPKLIETLSGMNVELVACGEYHTCAVTLSGDLYTWGDGTHHFGLLGHGSEVSHWIPKKVCGHLEGIHISYIACGPWHTAAVTSGGQLFTFGDGTFGALGHGDHSSTSTPREVETLRGLRTTRIACGIWHTAAVVEVVNESSSPETSSNSSYGKLYTWGDGDKGRLGHGDEQSKLVPERVAALVDKNICQVACGHNLTVGLTTLGHVYTMGSAAYGQLGNPSADGKVPTLVEGEIADSFVEEIACGSYHVAVLTSKTEVYTWGRGSNGQLGHGDNDHRYAPTPVDCMKDKQVKSVACGPNLTAVICLHKWVSSADHSVCSDCHNAFGFRRKRHNCYNCGLVFCKACSSKKSLKAALAPNTNKPYRVCDECYSKLKKAAEASSALRSPIRSGNMRPKSNEVTDKENLIPMLRATLSRLSSFGTNNQGESKQLKQERKPEVRDNRVFPVLNGQLQLGGFNLTRASTPPTADSEKVVSPSIPASKKASRYTSPVSGKSSPRRSSEEIILEDSKLINGSLSQEIVQLRTQVEGLTLKSQHLEAELQRTSKKLKEVSAIAADETEKRKSAKEVIKSLTAQLKEMSERMPDGQMSHCNTGSISHAISFGNQLSKEPSLSNINTSQTLSNGNSMDRILTNGTKSPTGKSERVLQDEPGVYITLSSLPDGSNELRRVRFSRRHFTEEAAERWWAENGAKLCERHNIKGAE</sequence>
<dbReference type="AlphaFoldDB" id="A0A5N5H986"/>
<dbReference type="Pfam" id="PF03134">
    <property type="entry name" value="TB2_DP1_HVA22"/>
    <property type="match status" value="1"/>
</dbReference>
<feature type="domain" description="BRX" evidence="11">
    <location>
        <begin position="1143"/>
        <end position="1198"/>
    </location>
</feature>
<evidence type="ECO:0000313" key="13">
    <source>
        <dbReference type="Proteomes" id="UP000327157"/>
    </source>
</evidence>
<reference evidence="12 13" key="1">
    <citation type="submission" date="2019-09" db="EMBL/GenBank/DDBJ databases">
        <authorList>
            <person name="Ou C."/>
        </authorList>
    </citation>
    <scope>NUCLEOTIDE SEQUENCE [LARGE SCALE GENOMIC DNA]</scope>
    <source>
        <strain evidence="12">S2</strain>
        <tissue evidence="12">Leaf</tissue>
    </source>
</reference>
<name>A0A5N5H986_9ROSA</name>
<dbReference type="InterPro" id="IPR058923">
    <property type="entry name" value="RCC1-like_dom"/>
</dbReference>
<dbReference type="InterPro" id="IPR013591">
    <property type="entry name" value="Brevis_radix_dom"/>
</dbReference>
<feature type="repeat" description="RCC1" evidence="6">
    <location>
        <begin position="480"/>
        <end position="531"/>
    </location>
</feature>
<dbReference type="FunFam" id="2.130.10.30:FF:000028">
    <property type="entry name" value="PH, RCC1 and FYVE domains-containing protein 1"/>
    <property type="match status" value="1"/>
</dbReference>
<dbReference type="InterPro" id="IPR027988">
    <property type="entry name" value="BRX_N"/>
</dbReference>
<dbReference type="InterPro" id="IPR000306">
    <property type="entry name" value="Znf_FYVE"/>
</dbReference>
<dbReference type="PRINTS" id="PR00633">
    <property type="entry name" value="RCCNDNSATION"/>
</dbReference>
<dbReference type="Proteomes" id="UP000327157">
    <property type="component" value="Chromosome 16"/>
</dbReference>
<evidence type="ECO:0000256" key="5">
    <source>
        <dbReference type="PROSITE-ProRule" id="PRU00091"/>
    </source>
</evidence>
<dbReference type="SUPFAM" id="SSF50729">
    <property type="entry name" value="PH domain-like"/>
    <property type="match status" value="1"/>
</dbReference>
<keyword evidence="9" id="KW-1133">Transmembrane helix</keyword>
<dbReference type="PANTHER" id="PTHR22870">
    <property type="entry name" value="REGULATOR OF CHROMOSOME CONDENSATION"/>
    <property type="match status" value="1"/>
</dbReference>
<dbReference type="CDD" id="cd13365">
    <property type="entry name" value="PH_PLC_plant-like"/>
    <property type="match status" value="1"/>
</dbReference>
<keyword evidence="2" id="KW-0677">Repeat</keyword>
<organism evidence="12 13">
    <name type="scientific">Pyrus ussuriensis x Pyrus communis</name>
    <dbReference type="NCBI Taxonomy" id="2448454"/>
    <lineage>
        <taxon>Eukaryota</taxon>
        <taxon>Viridiplantae</taxon>
        <taxon>Streptophyta</taxon>
        <taxon>Embryophyta</taxon>
        <taxon>Tracheophyta</taxon>
        <taxon>Spermatophyta</taxon>
        <taxon>Magnoliopsida</taxon>
        <taxon>eudicotyledons</taxon>
        <taxon>Gunneridae</taxon>
        <taxon>Pentapetalae</taxon>
        <taxon>rosids</taxon>
        <taxon>fabids</taxon>
        <taxon>Rosales</taxon>
        <taxon>Rosaceae</taxon>
        <taxon>Amygdaloideae</taxon>
        <taxon>Maleae</taxon>
        <taxon>Pyrus</taxon>
    </lineage>
</organism>
<dbReference type="SUPFAM" id="SSF57903">
    <property type="entry name" value="FYVE/PHD zinc finger"/>
    <property type="match status" value="1"/>
</dbReference>
<feature type="compositionally biased region" description="Basic and acidic residues" evidence="8">
    <location>
        <begin position="930"/>
        <end position="939"/>
    </location>
</feature>
<dbReference type="Pfam" id="PF01363">
    <property type="entry name" value="FYVE"/>
    <property type="match status" value="1"/>
</dbReference>
<dbReference type="Gene3D" id="3.30.40.10">
    <property type="entry name" value="Zinc/RING finger domain, C3HC4 (zinc finger)"/>
    <property type="match status" value="1"/>
</dbReference>
<feature type="repeat" description="RCC1" evidence="6">
    <location>
        <begin position="654"/>
        <end position="705"/>
    </location>
</feature>
<feature type="domain" description="FYVE-type" evidence="10">
    <location>
        <begin position="814"/>
        <end position="876"/>
    </location>
</feature>
<comment type="caution">
    <text evidence="12">The sequence shown here is derived from an EMBL/GenBank/DDBJ whole genome shotgun (WGS) entry which is preliminary data.</text>
</comment>
<feature type="repeat" description="RCC1" evidence="6">
    <location>
        <begin position="758"/>
        <end position="809"/>
    </location>
</feature>
<keyword evidence="9" id="KW-0472">Membrane</keyword>
<evidence type="ECO:0008006" key="14">
    <source>
        <dbReference type="Google" id="ProtNLM"/>
    </source>
</evidence>
<dbReference type="Pfam" id="PF13713">
    <property type="entry name" value="BRX_N"/>
    <property type="match status" value="1"/>
</dbReference>
<dbReference type="InterPro" id="IPR009091">
    <property type="entry name" value="RCC1/BLIP-II"/>
</dbReference>
<evidence type="ECO:0000259" key="11">
    <source>
        <dbReference type="PROSITE" id="PS51514"/>
    </source>
</evidence>
<reference evidence="13" key="2">
    <citation type="submission" date="2019-10" db="EMBL/GenBank/DDBJ databases">
        <title>A de novo genome assembly of a pear dwarfing rootstock.</title>
        <authorList>
            <person name="Wang F."/>
            <person name="Wang J."/>
            <person name="Li S."/>
            <person name="Zhang Y."/>
            <person name="Fang M."/>
            <person name="Ma L."/>
            <person name="Zhao Y."/>
            <person name="Jiang S."/>
        </authorList>
    </citation>
    <scope>NUCLEOTIDE SEQUENCE [LARGE SCALE GENOMIC DNA]</scope>
</reference>
<keyword evidence="4" id="KW-0862">Zinc</keyword>
<keyword evidence="9" id="KW-0812">Transmembrane</keyword>
<feature type="compositionally biased region" description="Polar residues" evidence="8">
    <location>
        <begin position="919"/>
        <end position="929"/>
    </location>
</feature>
<dbReference type="OrthoDB" id="5981550at2759"/>
<feature type="coiled-coil region" evidence="7">
    <location>
        <begin position="1021"/>
        <end position="1083"/>
    </location>
</feature>
<feature type="repeat" description="RCC1" evidence="6">
    <location>
        <begin position="706"/>
        <end position="757"/>
    </location>
</feature>
<evidence type="ECO:0000256" key="7">
    <source>
        <dbReference type="SAM" id="Coils"/>
    </source>
</evidence>
<keyword evidence="3 5" id="KW-0863">Zinc-finger</keyword>